<dbReference type="InterPro" id="IPR011990">
    <property type="entry name" value="TPR-like_helical_dom_sf"/>
</dbReference>
<evidence type="ECO:0000313" key="2">
    <source>
        <dbReference type="Proteomes" id="UP000799766"/>
    </source>
</evidence>
<evidence type="ECO:0000313" key="1">
    <source>
        <dbReference type="EMBL" id="KAF2454436.1"/>
    </source>
</evidence>
<name>A0A6A6NRS5_9PEZI</name>
<dbReference type="GO" id="GO:0042162">
    <property type="term" value="F:telomeric DNA binding"/>
    <property type="evidence" value="ECO:0007669"/>
    <property type="project" value="TreeGrafter"/>
</dbReference>
<reference evidence="1" key="1">
    <citation type="journal article" date="2020" name="Stud. Mycol.">
        <title>101 Dothideomycetes genomes: a test case for predicting lifestyles and emergence of pathogens.</title>
        <authorList>
            <person name="Haridas S."/>
            <person name="Albert R."/>
            <person name="Binder M."/>
            <person name="Bloem J."/>
            <person name="Labutti K."/>
            <person name="Salamov A."/>
            <person name="Andreopoulos B."/>
            <person name="Baker S."/>
            <person name="Barry K."/>
            <person name="Bills G."/>
            <person name="Bluhm B."/>
            <person name="Cannon C."/>
            <person name="Castanera R."/>
            <person name="Culley D."/>
            <person name="Daum C."/>
            <person name="Ezra D."/>
            <person name="Gonzalez J."/>
            <person name="Henrissat B."/>
            <person name="Kuo A."/>
            <person name="Liang C."/>
            <person name="Lipzen A."/>
            <person name="Lutzoni F."/>
            <person name="Magnuson J."/>
            <person name="Mondo S."/>
            <person name="Nolan M."/>
            <person name="Ohm R."/>
            <person name="Pangilinan J."/>
            <person name="Park H.-J."/>
            <person name="Ramirez L."/>
            <person name="Alfaro M."/>
            <person name="Sun H."/>
            <person name="Tritt A."/>
            <person name="Yoshinaga Y."/>
            <person name="Zwiers L.-H."/>
            <person name="Turgeon B."/>
            <person name="Goodwin S."/>
            <person name="Spatafora J."/>
            <person name="Crous P."/>
            <person name="Grigoriev I."/>
        </authorList>
    </citation>
    <scope>NUCLEOTIDE SEQUENCE</scope>
    <source>
        <strain evidence="1">ATCC 16933</strain>
    </source>
</reference>
<protein>
    <recommendedName>
        <fullName evidence="3">DNA/RNA-binding domain-containing protein</fullName>
    </recommendedName>
</protein>
<dbReference type="PANTHER" id="PTHR15696">
    <property type="entry name" value="SMG-7 SUPPRESSOR WITH MORPHOLOGICAL EFFECT ON GENITALIA PROTEIN 7"/>
    <property type="match status" value="1"/>
</dbReference>
<dbReference type="OrthoDB" id="2017974at2759"/>
<dbReference type="Gene3D" id="1.25.40.10">
    <property type="entry name" value="Tetratricopeptide repeat domain"/>
    <property type="match status" value="1"/>
</dbReference>
<keyword evidence="2" id="KW-1185">Reference proteome</keyword>
<gene>
    <name evidence="1" type="ORF">BDY21DRAFT_387554</name>
</gene>
<dbReference type="SUPFAM" id="SSF48452">
    <property type="entry name" value="TPR-like"/>
    <property type="match status" value="1"/>
</dbReference>
<dbReference type="Proteomes" id="UP000799766">
    <property type="component" value="Unassembled WGS sequence"/>
</dbReference>
<dbReference type="GO" id="GO:0070034">
    <property type="term" value="F:telomerase RNA binding"/>
    <property type="evidence" value="ECO:0007669"/>
    <property type="project" value="TreeGrafter"/>
</dbReference>
<dbReference type="GO" id="GO:0005697">
    <property type="term" value="C:telomerase holoenzyme complex"/>
    <property type="evidence" value="ECO:0007669"/>
    <property type="project" value="TreeGrafter"/>
</dbReference>
<proteinExistence type="predicted"/>
<accession>A0A6A6NRS5</accession>
<evidence type="ECO:0008006" key="3">
    <source>
        <dbReference type="Google" id="ProtNLM"/>
    </source>
</evidence>
<dbReference type="AlphaFoldDB" id="A0A6A6NRS5"/>
<dbReference type="EMBL" id="MU001691">
    <property type="protein sequence ID" value="KAF2454436.1"/>
    <property type="molecule type" value="Genomic_DNA"/>
</dbReference>
<dbReference type="PANTHER" id="PTHR15696:SF0">
    <property type="entry name" value="TELOMERASE-BINDING PROTEIN EST1A"/>
    <property type="match status" value="1"/>
</dbReference>
<organism evidence="1 2">
    <name type="scientific">Lineolata rhizophorae</name>
    <dbReference type="NCBI Taxonomy" id="578093"/>
    <lineage>
        <taxon>Eukaryota</taxon>
        <taxon>Fungi</taxon>
        <taxon>Dikarya</taxon>
        <taxon>Ascomycota</taxon>
        <taxon>Pezizomycotina</taxon>
        <taxon>Dothideomycetes</taxon>
        <taxon>Dothideomycetes incertae sedis</taxon>
        <taxon>Lineolatales</taxon>
        <taxon>Lineolataceae</taxon>
        <taxon>Lineolata</taxon>
    </lineage>
</organism>
<dbReference type="GO" id="GO:0000184">
    <property type="term" value="P:nuclear-transcribed mRNA catabolic process, nonsense-mediated decay"/>
    <property type="evidence" value="ECO:0007669"/>
    <property type="project" value="TreeGrafter"/>
</dbReference>
<dbReference type="InterPro" id="IPR045153">
    <property type="entry name" value="Est1/Ebs1-like"/>
</dbReference>
<sequence length="231" mass="26448">MTSSEVLRQPDLRLISQEQLVAEVKSIYAGLNIVESKCIEIDKSEALALQERRSHYPLPTESWQALSSLHRTLLHEHHDFFLASQHTSVSPALRRLAAKYSMPARMWKHGIHAFLEILQHRLPASLDYMLAYIYLAYRMMTPLFETVPSFEEPWIECLGDIGRYRAAIEDGNRPDWDTWADVARSWYNGVDGKSPRDDQLYHHLATLSRSAHTGLFANGVNMSLCSTVLHS</sequence>